<evidence type="ECO:0000256" key="1">
    <source>
        <dbReference type="ARBA" id="ARBA00008861"/>
    </source>
</evidence>
<dbReference type="GO" id="GO:0061929">
    <property type="term" value="F:gamma-glutamylaminecyclotransferase activity"/>
    <property type="evidence" value="ECO:0007669"/>
    <property type="project" value="InterPro"/>
</dbReference>
<accession>A0A3D9HLA7</accession>
<evidence type="ECO:0000313" key="6">
    <source>
        <dbReference type="Proteomes" id="UP000256629"/>
    </source>
</evidence>
<keyword evidence="6" id="KW-1185">Reference proteome</keyword>
<name>A0A3D9HLA7_9FLAO</name>
<sequence>MNKQYYFVYGTLKKGYCNHKLLRDSKKIRDYITRPEYSMVNLQSFPGVVKNGNTAIHGEIYEVVDEMIEKSLDKLEGYYKPNNKENLFNKEYFDIEGEKVFIYILNTSKVAIEKYQIIPTGKW</sequence>
<dbReference type="Gene3D" id="3.10.490.10">
    <property type="entry name" value="Gamma-glutamyl cyclotransferase-like"/>
    <property type="match status" value="1"/>
</dbReference>
<reference evidence="5 6" key="1">
    <citation type="submission" date="2018-07" db="EMBL/GenBank/DDBJ databases">
        <title>Genomic Encyclopedia of Type Strains, Phase III (KMG-III): the genomes of soil and plant-associated and newly described type strains.</title>
        <authorList>
            <person name="Whitman W."/>
        </authorList>
    </citation>
    <scope>NUCLEOTIDE SEQUENCE [LARGE SCALE GENOMIC DNA]</scope>
    <source>
        <strain evidence="5 6">CECT 8487</strain>
    </source>
</reference>
<dbReference type="InterPro" id="IPR039126">
    <property type="entry name" value="GGACT"/>
</dbReference>
<comment type="similarity">
    <text evidence="1 3">Belongs to the gamma-glutamylcyclotransferase family.</text>
</comment>
<dbReference type="Pfam" id="PF06094">
    <property type="entry name" value="GGACT"/>
    <property type="match status" value="1"/>
</dbReference>
<feature type="active site" description="Proton acceptor" evidence="2">
    <location>
        <position position="76"/>
    </location>
</feature>
<evidence type="ECO:0000256" key="2">
    <source>
        <dbReference type="PIRSR" id="PIRSR639126-1"/>
    </source>
</evidence>
<dbReference type="PANTHER" id="PTHR12510">
    <property type="entry name" value="TROPONIN C-AKIN-1 PROTEIN"/>
    <property type="match status" value="1"/>
</dbReference>
<keyword evidence="5" id="KW-0808">Transferase</keyword>
<comment type="caution">
    <text evidence="5">The sequence shown here is derived from an EMBL/GenBank/DDBJ whole genome shotgun (WGS) entry which is preliminary data.</text>
</comment>
<dbReference type="GO" id="GO:0016740">
    <property type="term" value="F:transferase activity"/>
    <property type="evidence" value="ECO:0007669"/>
    <property type="project" value="UniProtKB-KW"/>
</dbReference>
<evidence type="ECO:0000313" key="5">
    <source>
        <dbReference type="EMBL" id="RED50264.1"/>
    </source>
</evidence>
<dbReference type="SUPFAM" id="SSF110857">
    <property type="entry name" value="Gamma-glutamyl cyclotransferase-like"/>
    <property type="match status" value="1"/>
</dbReference>
<dbReference type="AlphaFoldDB" id="A0A3D9HLA7"/>
<gene>
    <name evidence="5" type="ORF">DFQ02_101290</name>
</gene>
<feature type="domain" description="Gamma-glutamylcyclotransferase AIG2-like" evidence="4">
    <location>
        <begin position="6"/>
        <end position="123"/>
    </location>
</feature>
<dbReference type="CDD" id="cd06661">
    <property type="entry name" value="GGCT_like"/>
    <property type="match status" value="1"/>
</dbReference>
<organism evidence="5 6">
    <name type="scientific">Seonamhaeicola aphaedonensis</name>
    <dbReference type="NCBI Taxonomy" id="1461338"/>
    <lineage>
        <taxon>Bacteria</taxon>
        <taxon>Pseudomonadati</taxon>
        <taxon>Bacteroidota</taxon>
        <taxon>Flavobacteriia</taxon>
        <taxon>Flavobacteriales</taxon>
        <taxon>Flavobacteriaceae</taxon>
    </lineage>
</organism>
<dbReference type="InterPro" id="IPR013024">
    <property type="entry name" value="GGCT-like"/>
</dbReference>
<dbReference type="Proteomes" id="UP000256629">
    <property type="component" value="Unassembled WGS sequence"/>
</dbReference>
<evidence type="ECO:0000256" key="3">
    <source>
        <dbReference type="RuleBase" id="RU367036"/>
    </source>
</evidence>
<proteinExistence type="inferred from homology"/>
<dbReference type="GO" id="GO:0005829">
    <property type="term" value="C:cytosol"/>
    <property type="evidence" value="ECO:0007669"/>
    <property type="project" value="TreeGrafter"/>
</dbReference>
<dbReference type="RefSeq" id="WP_116039202.1">
    <property type="nucleotide sequence ID" value="NZ_QRDX01000001.1"/>
</dbReference>
<evidence type="ECO:0000259" key="4">
    <source>
        <dbReference type="Pfam" id="PF06094"/>
    </source>
</evidence>
<dbReference type="InterPro" id="IPR009288">
    <property type="entry name" value="AIG2-like_dom"/>
</dbReference>
<dbReference type="InterPro" id="IPR036568">
    <property type="entry name" value="GGCT-like_sf"/>
</dbReference>
<dbReference type="OrthoDB" id="482277at2"/>
<dbReference type="PANTHER" id="PTHR12510:SF4">
    <property type="entry name" value="GAMMA-GLUTAMYLAMINECYCLOTRANSFERASE"/>
    <property type="match status" value="1"/>
</dbReference>
<dbReference type="EMBL" id="QRDX01000001">
    <property type="protein sequence ID" value="RED50264.1"/>
    <property type="molecule type" value="Genomic_DNA"/>
</dbReference>
<protein>
    <recommendedName>
        <fullName evidence="3">Gamma-glutamylcyclotransferase family protein</fullName>
    </recommendedName>
</protein>